<feature type="region of interest" description="Disordered" evidence="1">
    <location>
        <begin position="227"/>
        <end position="256"/>
    </location>
</feature>
<dbReference type="InterPro" id="IPR028082">
    <property type="entry name" value="Peripla_BP_I"/>
</dbReference>
<organism evidence="2 3">
    <name type="scientific">Prorocentrum cordatum</name>
    <dbReference type="NCBI Taxonomy" id="2364126"/>
    <lineage>
        <taxon>Eukaryota</taxon>
        <taxon>Sar</taxon>
        <taxon>Alveolata</taxon>
        <taxon>Dinophyceae</taxon>
        <taxon>Prorocentrales</taxon>
        <taxon>Prorocentraceae</taxon>
        <taxon>Prorocentrum</taxon>
    </lineage>
</organism>
<evidence type="ECO:0000313" key="2">
    <source>
        <dbReference type="EMBL" id="CAK0890732.1"/>
    </source>
</evidence>
<dbReference type="Proteomes" id="UP001189429">
    <property type="component" value="Unassembled WGS sequence"/>
</dbReference>
<dbReference type="EMBL" id="CAUYUJ010019385">
    <property type="protein sequence ID" value="CAK0890732.1"/>
    <property type="molecule type" value="Genomic_DNA"/>
</dbReference>
<comment type="caution">
    <text evidence="2">The sequence shown here is derived from an EMBL/GenBank/DDBJ whole genome shotgun (WGS) entry which is preliminary data.</text>
</comment>
<gene>
    <name evidence="2" type="ORF">PCOR1329_LOCUS70845</name>
</gene>
<evidence type="ECO:0000313" key="3">
    <source>
        <dbReference type="Proteomes" id="UP001189429"/>
    </source>
</evidence>
<dbReference type="SUPFAM" id="SSF53822">
    <property type="entry name" value="Periplasmic binding protein-like I"/>
    <property type="match status" value="1"/>
</dbReference>
<proteinExistence type="predicted"/>
<protein>
    <recommendedName>
        <fullName evidence="4">Thiamine pyrimidine synthase</fullName>
    </recommendedName>
</protein>
<name>A0ABN9WV69_9DINO</name>
<keyword evidence="3" id="KW-1185">Reference proteome</keyword>
<accession>A0ABN9WV69</accession>
<reference evidence="2" key="1">
    <citation type="submission" date="2023-10" db="EMBL/GenBank/DDBJ databases">
        <authorList>
            <person name="Chen Y."/>
            <person name="Shah S."/>
            <person name="Dougan E. K."/>
            <person name="Thang M."/>
            <person name="Chan C."/>
        </authorList>
    </citation>
    <scope>NUCLEOTIDE SEQUENCE [LARGE SCALE GENOMIC DNA]</scope>
</reference>
<feature type="compositionally biased region" description="Basic and acidic residues" evidence="1">
    <location>
        <begin position="237"/>
        <end position="247"/>
    </location>
</feature>
<evidence type="ECO:0008006" key="4">
    <source>
        <dbReference type="Google" id="ProtNLM"/>
    </source>
</evidence>
<sequence>MSGRFNYYGDQALNALSMWKEKVDADDSFPYNIMFSFEDDESTSSLYTSKLGDMLIPRTVDSPDVVICPYTSGATKTVCDFLDDNNLSVLCGAWGGASESIFAYPEDGRGQNLRVQSFGRAGNYFKAGLEYSFEQLSATEAARRLSGTARVPTAAFIWRQTDAFSKSLCIGAIDLATALGFNITLQAAIDPLADSDGWLKAHHWLKGPQRLKVLLLKVATRMSDTRKLKANGSGAEAPERKTARVDEKDDDLQVDESAPDWAQSMQRMMIKMMGTVNKTATDTQTVKLLAQEAKDEATAANAAVTQVSADVENMKKELPSLVRDIVKGEGLSGTVFSSTAAGSAAKGKGKGKSETVEKLNRTMNFGTFPQDTKSADIVKFLEEVVKEAKEVEEVFAYGRKFAERGAVRFKTPEAMWDYLKSGAASSHAYQEQKIYGNADYRNRDPESDEAKRERAVRKLVRAIIEVNGGDGSKVKEHIDTNYRKGVVWWKECRAGEWRDGSMHLLGPGTRYQAKFDELHAVE</sequence>
<evidence type="ECO:0000256" key="1">
    <source>
        <dbReference type="SAM" id="MobiDB-lite"/>
    </source>
</evidence>